<evidence type="ECO:0000256" key="4">
    <source>
        <dbReference type="ARBA" id="ARBA00022801"/>
    </source>
</evidence>
<comment type="function">
    <text evidence="1">Hydrolyzes diadenosine 5',5'''-P1,P4-tetraphosphate to yield ADP.</text>
</comment>
<proteinExistence type="inferred from homology"/>
<dbReference type="Gene3D" id="3.60.21.10">
    <property type="match status" value="1"/>
</dbReference>
<evidence type="ECO:0000256" key="2">
    <source>
        <dbReference type="ARBA" id="ARBA00005419"/>
    </source>
</evidence>
<feature type="domain" description="Calcineurin-like phosphoesterase" evidence="9">
    <location>
        <begin position="1"/>
        <end position="156"/>
    </location>
</feature>
<dbReference type="EMBL" id="JBHLVX010000049">
    <property type="protein sequence ID" value="MFC0268692.1"/>
    <property type="molecule type" value="Genomic_DNA"/>
</dbReference>
<evidence type="ECO:0000256" key="3">
    <source>
        <dbReference type="ARBA" id="ARBA00012506"/>
    </source>
</evidence>
<evidence type="ECO:0000259" key="9">
    <source>
        <dbReference type="Pfam" id="PF00149"/>
    </source>
</evidence>
<sequence>MTTWAIGDLHGCLREFETLLERIDFTPGRDRLWIVGDIANRGPEPLETLRRVYALREHAEVVLGNHDLHMLAVAYGHGKAKRSDTLASILAAADRDELLEWLRRRPLLVTNDDATVVMTHAGLPPQWSVREAGGYAREAEMVLGGAAFFDFLPQLYGNTPARFEPQLEGDDRLRAIINVFTRMRFINADGELDFAAKEGLDTAPNDFYPWFCFRRPDSARLVFGHWAALEGQTPGARAAVYATDTGCVWGGALSALAIDSGRWVRVPSRKPRRE</sequence>
<evidence type="ECO:0000313" key="11">
    <source>
        <dbReference type="Proteomes" id="UP001589814"/>
    </source>
</evidence>
<dbReference type="Pfam" id="PF00149">
    <property type="entry name" value="Metallophos"/>
    <property type="match status" value="1"/>
</dbReference>
<evidence type="ECO:0000313" key="10">
    <source>
        <dbReference type="EMBL" id="MFC0268692.1"/>
    </source>
</evidence>
<keyword evidence="11" id="KW-1185">Reference proteome</keyword>
<protein>
    <recommendedName>
        <fullName evidence="3">bis(5'-nucleosyl)-tetraphosphatase (symmetrical)</fullName>
        <ecNumber evidence="3">3.6.1.41</ecNumber>
    </recommendedName>
    <alternativeName>
        <fullName evidence="6">Ap4A hydrolase</fullName>
    </alternativeName>
    <alternativeName>
        <fullName evidence="5">Diadenosine 5',5'''-P1,P4-tetraphosphate pyrophosphohydrolase</fullName>
    </alternativeName>
    <alternativeName>
        <fullName evidence="7">Diadenosine tetraphosphatase</fullName>
    </alternativeName>
</protein>
<evidence type="ECO:0000256" key="8">
    <source>
        <dbReference type="ARBA" id="ARBA00049417"/>
    </source>
</evidence>
<dbReference type="RefSeq" id="WP_019952603.1">
    <property type="nucleotide sequence ID" value="NZ_JBHLVX010000049.1"/>
</dbReference>
<gene>
    <name evidence="10" type="ORF">ACFFHW_11995</name>
</gene>
<organism evidence="10 11">
    <name type="scientific">Kushneria aurantia</name>
    <dbReference type="NCBI Taxonomy" id="504092"/>
    <lineage>
        <taxon>Bacteria</taxon>
        <taxon>Pseudomonadati</taxon>
        <taxon>Pseudomonadota</taxon>
        <taxon>Gammaproteobacteria</taxon>
        <taxon>Oceanospirillales</taxon>
        <taxon>Halomonadaceae</taxon>
        <taxon>Kushneria</taxon>
    </lineage>
</organism>
<evidence type="ECO:0000256" key="6">
    <source>
        <dbReference type="ARBA" id="ARBA00032248"/>
    </source>
</evidence>
<reference evidence="10 11" key="1">
    <citation type="submission" date="2024-09" db="EMBL/GenBank/DDBJ databases">
        <authorList>
            <person name="Sun Q."/>
            <person name="Mori K."/>
        </authorList>
    </citation>
    <scope>NUCLEOTIDE SEQUENCE [LARGE SCALE GENOMIC DNA]</scope>
    <source>
        <strain evidence="10 11">CCM 7415</strain>
    </source>
</reference>
<comment type="caution">
    <text evidence="10">The sequence shown here is derived from an EMBL/GenBank/DDBJ whole genome shotgun (WGS) entry which is preliminary data.</text>
</comment>
<dbReference type="InterPro" id="IPR004617">
    <property type="entry name" value="ApaH"/>
</dbReference>
<accession>A0ABV6G6T8</accession>
<dbReference type="GO" id="GO:0008803">
    <property type="term" value="F:bis(5'-nucleosyl)-tetraphosphatase (symmetrical) activity"/>
    <property type="evidence" value="ECO:0007669"/>
    <property type="project" value="UniProtKB-EC"/>
</dbReference>
<dbReference type="NCBIfam" id="NF001204">
    <property type="entry name" value="PRK00166.1"/>
    <property type="match status" value="1"/>
</dbReference>
<dbReference type="InterPro" id="IPR029052">
    <property type="entry name" value="Metallo-depent_PP-like"/>
</dbReference>
<dbReference type="PANTHER" id="PTHR40942">
    <property type="match status" value="1"/>
</dbReference>
<dbReference type="PIRSF" id="PIRSF000903">
    <property type="entry name" value="B5n-ttraPtase_sm"/>
    <property type="match status" value="1"/>
</dbReference>
<dbReference type="PANTHER" id="PTHR40942:SF4">
    <property type="entry name" value="CYTOCHROME C5"/>
    <property type="match status" value="1"/>
</dbReference>
<name>A0ABV6G6T8_9GAMM</name>
<comment type="similarity">
    <text evidence="2">Belongs to the Ap4A hydrolase family.</text>
</comment>
<comment type="catalytic activity">
    <reaction evidence="8">
        <text>P(1),P(4)-bis(5'-adenosyl) tetraphosphate + H2O = 2 ADP + 2 H(+)</text>
        <dbReference type="Rhea" id="RHEA:24252"/>
        <dbReference type="ChEBI" id="CHEBI:15377"/>
        <dbReference type="ChEBI" id="CHEBI:15378"/>
        <dbReference type="ChEBI" id="CHEBI:58141"/>
        <dbReference type="ChEBI" id="CHEBI:456216"/>
        <dbReference type="EC" id="3.6.1.41"/>
    </reaction>
</comment>
<evidence type="ECO:0000256" key="1">
    <source>
        <dbReference type="ARBA" id="ARBA00003413"/>
    </source>
</evidence>
<dbReference type="SUPFAM" id="SSF56300">
    <property type="entry name" value="Metallo-dependent phosphatases"/>
    <property type="match status" value="1"/>
</dbReference>
<dbReference type="EC" id="3.6.1.41" evidence="3"/>
<evidence type="ECO:0000256" key="5">
    <source>
        <dbReference type="ARBA" id="ARBA00031248"/>
    </source>
</evidence>
<dbReference type="NCBIfam" id="TIGR00668">
    <property type="entry name" value="apaH"/>
    <property type="match status" value="1"/>
</dbReference>
<dbReference type="InterPro" id="IPR004843">
    <property type="entry name" value="Calcineurin-like_PHP"/>
</dbReference>
<dbReference type="CDD" id="cd07422">
    <property type="entry name" value="MPP_ApaH"/>
    <property type="match status" value="1"/>
</dbReference>
<keyword evidence="4 10" id="KW-0378">Hydrolase</keyword>
<dbReference type="Proteomes" id="UP001589814">
    <property type="component" value="Unassembled WGS sequence"/>
</dbReference>
<evidence type="ECO:0000256" key="7">
    <source>
        <dbReference type="ARBA" id="ARBA00033210"/>
    </source>
</evidence>